<organism evidence="3 4">
    <name type="scientific">Flavobacterium taihuense</name>
    <dbReference type="NCBI Taxonomy" id="2857508"/>
    <lineage>
        <taxon>Bacteria</taxon>
        <taxon>Pseudomonadati</taxon>
        <taxon>Bacteroidota</taxon>
        <taxon>Flavobacteriia</taxon>
        <taxon>Flavobacteriales</taxon>
        <taxon>Flavobacteriaceae</taxon>
        <taxon>Flavobacterium</taxon>
    </lineage>
</organism>
<dbReference type="SMART" id="SM00754">
    <property type="entry name" value="CHRD"/>
    <property type="match status" value="1"/>
</dbReference>
<dbReference type="RefSeq" id="WP_219317930.1">
    <property type="nucleotide sequence ID" value="NZ_JAHWYN010000011.1"/>
</dbReference>
<evidence type="ECO:0000256" key="1">
    <source>
        <dbReference type="SAM" id="SignalP"/>
    </source>
</evidence>
<dbReference type="PROSITE" id="PS50933">
    <property type="entry name" value="CHRD"/>
    <property type="match status" value="1"/>
</dbReference>
<evidence type="ECO:0000259" key="2">
    <source>
        <dbReference type="PROSITE" id="PS50933"/>
    </source>
</evidence>
<dbReference type="PROSITE" id="PS51257">
    <property type="entry name" value="PROKAR_LIPOPROTEIN"/>
    <property type="match status" value="1"/>
</dbReference>
<feature type="chain" id="PRO_5047133909" evidence="1">
    <location>
        <begin position="24"/>
        <end position="156"/>
    </location>
</feature>
<keyword evidence="4" id="KW-1185">Reference proteome</keyword>
<proteinExistence type="predicted"/>
<dbReference type="Pfam" id="PF07452">
    <property type="entry name" value="CHRD"/>
    <property type="match status" value="1"/>
</dbReference>
<sequence>MKHFAYIFTILSVFLGITSCSNGGDDTPTPTPTPVIVHFTASLTPVAGTGSLASGDAKLEFNQTAKTFEITVTFTGLTATTGHIHGADGAPVFPFSSFTSPIKQTYAISDAQIVELMANHYYVNLHSAAFPNGEISGFLMKGETSGGGGGGGGGSY</sequence>
<feature type="signal peptide" evidence="1">
    <location>
        <begin position="1"/>
        <end position="23"/>
    </location>
</feature>
<evidence type="ECO:0000313" key="3">
    <source>
        <dbReference type="EMBL" id="MBW4361428.1"/>
    </source>
</evidence>
<feature type="domain" description="CHRD" evidence="2">
    <location>
        <begin position="35"/>
        <end position="144"/>
    </location>
</feature>
<dbReference type="EMBL" id="JAHWYN010000011">
    <property type="protein sequence ID" value="MBW4361428.1"/>
    <property type="molecule type" value="Genomic_DNA"/>
</dbReference>
<name>A0ABS6Y031_9FLAO</name>
<gene>
    <name evidence="3" type="ORF">KZH69_13125</name>
</gene>
<accession>A0ABS6Y031</accession>
<reference evidence="3 4" key="1">
    <citation type="submission" date="2021-07" db="EMBL/GenBank/DDBJ databases">
        <title>Flavobacterium sp. nov. isolated from sediment on the Taihu Lake.</title>
        <authorList>
            <person name="Qu J.-H."/>
        </authorList>
    </citation>
    <scope>NUCLEOTIDE SEQUENCE [LARGE SCALE GENOMIC DNA]</scope>
    <source>
        <strain evidence="3 4">NAS39</strain>
    </source>
</reference>
<comment type="caution">
    <text evidence="3">The sequence shown here is derived from an EMBL/GenBank/DDBJ whole genome shotgun (WGS) entry which is preliminary data.</text>
</comment>
<keyword evidence="1" id="KW-0732">Signal</keyword>
<dbReference type="InterPro" id="IPR010895">
    <property type="entry name" value="CHRD"/>
</dbReference>
<protein>
    <submittedName>
        <fullName evidence="3">CHRD domain-containing protein</fullName>
    </submittedName>
</protein>
<evidence type="ECO:0000313" key="4">
    <source>
        <dbReference type="Proteomes" id="UP000812031"/>
    </source>
</evidence>
<dbReference type="Proteomes" id="UP000812031">
    <property type="component" value="Unassembled WGS sequence"/>
</dbReference>